<dbReference type="GO" id="GO:0046513">
    <property type="term" value="P:ceramide biosynthetic process"/>
    <property type="evidence" value="ECO:0007669"/>
    <property type="project" value="InterPro"/>
</dbReference>
<dbReference type="GO" id="GO:0016020">
    <property type="term" value="C:membrane"/>
    <property type="evidence" value="ECO:0007669"/>
    <property type="project" value="UniProtKB-SubCell"/>
</dbReference>
<protein>
    <recommendedName>
        <fullName evidence="9">TLC domain-containing protein</fullName>
    </recommendedName>
</protein>
<feature type="region of interest" description="Disordered" evidence="7">
    <location>
        <begin position="393"/>
        <end position="457"/>
    </location>
</feature>
<dbReference type="OrthoDB" id="537032at2759"/>
<feature type="transmembrane region" description="Helical" evidence="8">
    <location>
        <begin position="283"/>
        <end position="307"/>
    </location>
</feature>
<reference evidence="10" key="1">
    <citation type="submission" date="2022-11" db="EMBL/GenBank/DDBJ databases">
        <authorList>
            <person name="Petersen C."/>
        </authorList>
    </citation>
    <scope>NUCLEOTIDE SEQUENCE</scope>
    <source>
        <strain evidence="10">IBT 22155</strain>
    </source>
</reference>
<evidence type="ECO:0000259" key="9">
    <source>
        <dbReference type="PROSITE" id="PS50922"/>
    </source>
</evidence>
<feature type="transmembrane region" description="Helical" evidence="8">
    <location>
        <begin position="357"/>
        <end position="378"/>
    </location>
</feature>
<feature type="transmembrane region" description="Helical" evidence="8">
    <location>
        <begin position="156"/>
        <end position="173"/>
    </location>
</feature>
<dbReference type="SMART" id="SM00724">
    <property type="entry name" value="TLC"/>
    <property type="match status" value="1"/>
</dbReference>
<dbReference type="GeneID" id="81402773"/>
<evidence type="ECO:0000313" key="10">
    <source>
        <dbReference type="EMBL" id="KAJ5144072.1"/>
    </source>
</evidence>
<comment type="similarity">
    <text evidence="2">Belongs to the sphingosine N-acyltransferase family.</text>
</comment>
<comment type="subcellular location">
    <subcellularLocation>
        <location evidence="1">Membrane</location>
        <topology evidence="1">Multi-pass membrane protein</topology>
    </subcellularLocation>
</comment>
<dbReference type="EMBL" id="JAPQKL010000002">
    <property type="protein sequence ID" value="KAJ5144072.1"/>
    <property type="molecule type" value="Genomic_DNA"/>
</dbReference>
<accession>A0A9W9HCC1</accession>
<evidence type="ECO:0000256" key="6">
    <source>
        <dbReference type="PROSITE-ProRule" id="PRU00205"/>
    </source>
</evidence>
<feature type="compositionally biased region" description="Acidic residues" evidence="7">
    <location>
        <begin position="394"/>
        <end position="405"/>
    </location>
</feature>
<evidence type="ECO:0000256" key="4">
    <source>
        <dbReference type="ARBA" id="ARBA00022989"/>
    </source>
</evidence>
<evidence type="ECO:0000313" key="11">
    <source>
        <dbReference type="Proteomes" id="UP001149079"/>
    </source>
</evidence>
<dbReference type="Pfam" id="PF03798">
    <property type="entry name" value="TRAM_LAG1_CLN8"/>
    <property type="match status" value="1"/>
</dbReference>
<feature type="transmembrane region" description="Helical" evidence="8">
    <location>
        <begin position="68"/>
        <end position="86"/>
    </location>
</feature>
<evidence type="ECO:0000256" key="2">
    <source>
        <dbReference type="ARBA" id="ARBA00009808"/>
    </source>
</evidence>
<name>A0A9W9HCC1_9EURO</name>
<proteinExistence type="inferred from homology"/>
<evidence type="ECO:0000256" key="1">
    <source>
        <dbReference type="ARBA" id="ARBA00004141"/>
    </source>
</evidence>
<dbReference type="RefSeq" id="XP_056525716.1">
    <property type="nucleotide sequence ID" value="XM_056663603.1"/>
</dbReference>
<feature type="transmembrane region" description="Helical" evidence="8">
    <location>
        <begin position="113"/>
        <end position="135"/>
    </location>
</feature>
<dbReference type="GO" id="GO:0050291">
    <property type="term" value="F:sphingosine N-acyltransferase activity"/>
    <property type="evidence" value="ECO:0007669"/>
    <property type="project" value="InterPro"/>
</dbReference>
<evidence type="ECO:0000256" key="7">
    <source>
        <dbReference type="SAM" id="MobiDB-lite"/>
    </source>
</evidence>
<gene>
    <name evidence="10" type="ORF">N7515_002859</name>
</gene>
<dbReference type="AlphaFoldDB" id="A0A9W9HCC1"/>
<keyword evidence="4 8" id="KW-1133">Transmembrane helix</keyword>
<keyword evidence="5 6" id="KW-0472">Membrane</keyword>
<dbReference type="InterPro" id="IPR016439">
    <property type="entry name" value="Lag1/Lac1-like"/>
</dbReference>
<feature type="transmembrane region" description="Helical" evidence="8">
    <location>
        <begin position="228"/>
        <end position="246"/>
    </location>
</feature>
<dbReference type="InterPro" id="IPR006634">
    <property type="entry name" value="TLC-dom"/>
</dbReference>
<comment type="caution">
    <text evidence="10">The sequence shown here is derived from an EMBL/GenBank/DDBJ whole genome shotgun (WGS) entry which is preliminary data.</text>
</comment>
<dbReference type="PANTHER" id="PTHR12560:SF0">
    <property type="entry name" value="LD18904P"/>
    <property type="match status" value="1"/>
</dbReference>
<keyword evidence="3 6" id="KW-0812">Transmembrane</keyword>
<evidence type="ECO:0000256" key="8">
    <source>
        <dbReference type="SAM" id="Phobius"/>
    </source>
</evidence>
<dbReference type="PANTHER" id="PTHR12560">
    <property type="entry name" value="LONGEVITY ASSURANCE FACTOR 1 LAG1"/>
    <property type="match status" value="1"/>
</dbReference>
<feature type="domain" description="TLC" evidence="9">
    <location>
        <begin position="152"/>
        <end position="386"/>
    </location>
</feature>
<organism evidence="10 11">
    <name type="scientific">Penicillium bovifimosum</name>
    <dbReference type="NCBI Taxonomy" id="126998"/>
    <lineage>
        <taxon>Eukaryota</taxon>
        <taxon>Fungi</taxon>
        <taxon>Dikarya</taxon>
        <taxon>Ascomycota</taxon>
        <taxon>Pezizomycotina</taxon>
        <taxon>Eurotiomycetes</taxon>
        <taxon>Eurotiomycetidae</taxon>
        <taxon>Eurotiales</taxon>
        <taxon>Aspergillaceae</taxon>
        <taxon>Penicillium</taxon>
    </lineage>
</organism>
<dbReference type="Proteomes" id="UP001149079">
    <property type="component" value="Unassembled WGS sequence"/>
</dbReference>
<evidence type="ECO:0000256" key="5">
    <source>
        <dbReference type="ARBA" id="ARBA00023136"/>
    </source>
</evidence>
<keyword evidence="11" id="KW-1185">Reference proteome</keyword>
<sequence length="473" mass="53311">MADTAVQPQPPAEREKRNAYVSSPSGSRPAKETTFREWVVANQIGMKNPPQQTCAFNGHGKARTRQRISLTTLAMLLALHNLYPSLRPYTQPFFQLSYYNASTDSYLQGWNDVYFVISAAIALTGIRGIVIEWVIQPLARASGLKRKQSIRIAEQGWQAMYYGFIWAVGLYLWKNSSYWGDFSAMWSQWPARPLSGLMKWYLLVELAFLVQQIFMIHVEERRKDHVQMLSHHIITTVLLSSAYIYGFYNVSNVVLCLMDIVDVLLPSAKILKYSKFENACNVAFGVFMGTWLITRHIIYPMVCWSVYVDIPSVLSYGCYSGSTGDFLSAEIPNSFAYTLAPYLNLENPICFSPMIKYMFLTLLLIIEGLSIVWFSMIIRVAYGVICGRNAEDSRSDEEDEAEVEDQAPNQVPAHLVAKDGATTDPIETETAPALGRRRSNGAAPVRARGRGRVPFDPSERKALLGRIGCEKPT</sequence>
<evidence type="ECO:0000256" key="3">
    <source>
        <dbReference type="ARBA" id="ARBA00022692"/>
    </source>
</evidence>
<dbReference type="PROSITE" id="PS50922">
    <property type="entry name" value="TLC"/>
    <property type="match status" value="1"/>
</dbReference>
<reference evidence="10" key="2">
    <citation type="journal article" date="2023" name="IMA Fungus">
        <title>Comparative genomic study of the Penicillium genus elucidates a diverse pangenome and 15 lateral gene transfer events.</title>
        <authorList>
            <person name="Petersen C."/>
            <person name="Sorensen T."/>
            <person name="Nielsen M.R."/>
            <person name="Sondergaard T.E."/>
            <person name="Sorensen J.L."/>
            <person name="Fitzpatrick D.A."/>
            <person name="Frisvad J.C."/>
            <person name="Nielsen K.L."/>
        </authorList>
    </citation>
    <scope>NUCLEOTIDE SEQUENCE</scope>
    <source>
        <strain evidence="10">IBT 22155</strain>
    </source>
</reference>
<feature type="region of interest" description="Disordered" evidence="7">
    <location>
        <begin position="1"/>
        <end position="32"/>
    </location>
</feature>